<dbReference type="InterPro" id="IPR019169">
    <property type="entry name" value="Transmembrane_26"/>
</dbReference>
<dbReference type="Pfam" id="PF09772">
    <property type="entry name" value="Tmem26"/>
    <property type="match status" value="1"/>
</dbReference>
<feature type="non-terminal residue" evidence="2">
    <location>
        <position position="198"/>
    </location>
</feature>
<keyword evidence="1" id="KW-0472">Membrane</keyword>
<protein>
    <submittedName>
        <fullName evidence="2">Uncharacterized protein</fullName>
    </submittedName>
</protein>
<feature type="transmembrane region" description="Helical" evidence="1">
    <location>
        <begin position="64"/>
        <end position="85"/>
    </location>
</feature>
<name>A0AAV2S1I0_MEGNR</name>
<sequence length="198" mass="22476">MARLSCMDVTQGVAARLMFGIHGLLAVLLAVLVTNNYWIWFLAATILLVVAEGVATIKVYKKYWNWAVPCIFIYLCMVVPALLLVEHTMETLDNKQVYMMSKPDEHQPVSDVIQAVEVYNMSIPENSTIENSHTEMSIQSAEVWLRMQLATLCPEESGCNWEDTVQVYKQSFIFVLIIGCWLDPMTILNNGQKDLLLL</sequence>
<feature type="transmembrane region" description="Helical" evidence="1">
    <location>
        <begin position="12"/>
        <end position="31"/>
    </location>
</feature>
<keyword evidence="1" id="KW-1133">Transmembrane helix</keyword>
<evidence type="ECO:0000256" key="1">
    <source>
        <dbReference type="SAM" id="Phobius"/>
    </source>
</evidence>
<evidence type="ECO:0000313" key="2">
    <source>
        <dbReference type="EMBL" id="CAL4148457.1"/>
    </source>
</evidence>
<dbReference type="Proteomes" id="UP001497623">
    <property type="component" value="Unassembled WGS sequence"/>
</dbReference>
<keyword evidence="3" id="KW-1185">Reference proteome</keyword>
<reference evidence="2 3" key="1">
    <citation type="submission" date="2024-05" db="EMBL/GenBank/DDBJ databases">
        <authorList>
            <person name="Wallberg A."/>
        </authorList>
    </citation>
    <scope>NUCLEOTIDE SEQUENCE [LARGE SCALE GENOMIC DNA]</scope>
</reference>
<accession>A0AAV2S1I0</accession>
<organism evidence="2 3">
    <name type="scientific">Meganyctiphanes norvegica</name>
    <name type="common">Northern krill</name>
    <name type="synonym">Thysanopoda norvegica</name>
    <dbReference type="NCBI Taxonomy" id="48144"/>
    <lineage>
        <taxon>Eukaryota</taxon>
        <taxon>Metazoa</taxon>
        <taxon>Ecdysozoa</taxon>
        <taxon>Arthropoda</taxon>
        <taxon>Crustacea</taxon>
        <taxon>Multicrustacea</taxon>
        <taxon>Malacostraca</taxon>
        <taxon>Eumalacostraca</taxon>
        <taxon>Eucarida</taxon>
        <taxon>Euphausiacea</taxon>
        <taxon>Euphausiidae</taxon>
        <taxon>Meganyctiphanes</taxon>
    </lineage>
</organism>
<dbReference type="PANTHER" id="PTHR22168">
    <property type="entry name" value="TMEM26 PROTEIN"/>
    <property type="match status" value="1"/>
</dbReference>
<dbReference type="AlphaFoldDB" id="A0AAV2S1I0"/>
<keyword evidence="1" id="KW-0812">Transmembrane</keyword>
<evidence type="ECO:0000313" key="3">
    <source>
        <dbReference type="Proteomes" id="UP001497623"/>
    </source>
</evidence>
<dbReference type="EMBL" id="CAXKWB010036537">
    <property type="protein sequence ID" value="CAL4148457.1"/>
    <property type="molecule type" value="Genomic_DNA"/>
</dbReference>
<proteinExistence type="predicted"/>
<gene>
    <name evidence="2" type="ORF">MNOR_LOCUS30235</name>
</gene>
<feature type="transmembrane region" description="Helical" evidence="1">
    <location>
        <begin position="37"/>
        <end position="57"/>
    </location>
</feature>
<comment type="caution">
    <text evidence="2">The sequence shown here is derived from an EMBL/GenBank/DDBJ whole genome shotgun (WGS) entry which is preliminary data.</text>
</comment>